<evidence type="ECO:0000259" key="2">
    <source>
        <dbReference type="Pfam" id="PF01970"/>
    </source>
</evidence>
<proteinExistence type="predicted"/>
<feature type="transmembrane region" description="Helical" evidence="1">
    <location>
        <begin position="177"/>
        <end position="194"/>
    </location>
</feature>
<dbReference type="EMBL" id="JBHTBF010000003">
    <property type="protein sequence ID" value="MFC7318604.1"/>
    <property type="molecule type" value="Genomic_DNA"/>
</dbReference>
<dbReference type="PANTHER" id="PTHR35342">
    <property type="entry name" value="TRICARBOXYLIC TRANSPORT PROTEIN"/>
    <property type="match status" value="1"/>
</dbReference>
<reference evidence="3 4" key="1">
    <citation type="journal article" date="2019" name="Int. J. Syst. Evol. Microbiol.">
        <title>The Global Catalogue of Microorganisms (GCM) 10K type strain sequencing project: providing services to taxonomists for standard genome sequencing and annotation.</title>
        <authorList>
            <consortium name="The Broad Institute Genomics Platform"/>
            <consortium name="The Broad Institute Genome Sequencing Center for Infectious Disease"/>
            <person name="Wu L."/>
            <person name="Ma J."/>
        </authorList>
    </citation>
    <scope>NUCLEOTIDE SEQUENCE [LARGE SCALE GENOMIC DNA]</scope>
    <source>
        <strain evidence="3 4">PSR21</strain>
    </source>
</reference>
<name>A0ABD6ADL0_9EURY</name>
<keyword evidence="1" id="KW-1133">Transmembrane helix</keyword>
<feature type="transmembrane region" description="Helical" evidence="1">
    <location>
        <begin position="479"/>
        <end position="505"/>
    </location>
</feature>
<evidence type="ECO:0000256" key="1">
    <source>
        <dbReference type="SAM" id="Phobius"/>
    </source>
</evidence>
<evidence type="ECO:0000313" key="4">
    <source>
        <dbReference type="Proteomes" id="UP001596547"/>
    </source>
</evidence>
<feature type="transmembrane region" description="Helical" evidence="1">
    <location>
        <begin position="20"/>
        <end position="44"/>
    </location>
</feature>
<dbReference type="AlphaFoldDB" id="A0ABD6ADL0"/>
<organism evidence="3 4">
    <name type="scientific">Halomarina halobia</name>
    <dbReference type="NCBI Taxonomy" id="3033386"/>
    <lineage>
        <taxon>Archaea</taxon>
        <taxon>Methanobacteriati</taxon>
        <taxon>Methanobacteriota</taxon>
        <taxon>Stenosarchaea group</taxon>
        <taxon>Halobacteria</taxon>
        <taxon>Halobacteriales</taxon>
        <taxon>Natronomonadaceae</taxon>
        <taxon>Halomarina</taxon>
    </lineage>
</organism>
<dbReference type="Pfam" id="PF01970">
    <property type="entry name" value="TctA"/>
    <property type="match status" value="1"/>
</dbReference>
<dbReference type="RefSeq" id="WP_379794573.1">
    <property type="nucleotide sequence ID" value="NZ_JBHTBF010000003.1"/>
</dbReference>
<evidence type="ECO:0000313" key="3">
    <source>
        <dbReference type="EMBL" id="MFC7318604.1"/>
    </source>
</evidence>
<gene>
    <name evidence="3" type="ORF">ACFQPE_17665</name>
</gene>
<feature type="transmembrane region" description="Helical" evidence="1">
    <location>
        <begin position="431"/>
        <end position="447"/>
    </location>
</feature>
<comment type="caution">
    <text evidence="3">The sequence shown here is derived from an EMBL/GenBank/DDBJ whole genome shotgun (WGS) entry which is preliminary data.</text>
</comment>
<keyword evidence="1" id="KW-0472">Membrane</keyword>
<feature type="transmembrane region" description="Helical" evidence="1">
    <location>
        <begin position="56"/>
        <end position="80"/>
    </location>
</feature>
<dbReference type="InterPro" id="IPR002823">
    <property type="entry name" value="DUF112_TM"/>
</dbReference>
<accession>A0ABD6ADL0</accession>
<feature type="transmembrane region" description="Helical" evidence="1">
    <location>
        <begin position="404"/>
        <end position="424"/>
    </location>
</feature>
<dbReference type="Proteomes" id="UP001596547">
    <property type="component" value="Unassembled WGS sequence"/>
</dbReference>
<keyword evidence="1" id="KW-0812">Transmembrane</keyword>
<feature type="domain" description="DUF112" evidence="2">
    <location>
        <begin position="31"/>
        <end position="454"/>
    </location>
</feature>
<protein>
    <submittedName>
        <fullName evidence="3">Tripartite tricarboxylate transporter permease</fullName>
    </submittedName>
</protein>
<feature type="transmembrane region" description="Helical" evidence="1">
    <location>
        <begin position="372"/>
        <end position="392"/>
    </location>
</feature>
<keyword evidence="4" id="KW-1185">Reference proteome</keyword>
<feature type="transmembrane region" description="Helical" evidence="1">
    <location>
        <begin position="153"/>
        <end position="172"/>
    </location>
</feature>
<feature type="transmembrane region" description="Helical" evidence="1">
    <location>
        <begin position="118"/>
        <end position="147"/>
    </location>
</feature>
<dbReference type="PANTHER" id="PTHR35342:SF5">
    <property type="entry name" value="TRICARBOXYLIC TRANSPORT PROTEIN"/>
    <property type="match status" value="1"/>
</dbReference>
<sequence length="509" mass="52488">MIETIATLPSLIPQASAMNLGIGMLFTQSILLAIILGTAIGIVFGAIPGFSATMTIVLLTPVTIPFEPAVALILLVSAYGGAVYGGSIPAILINTPGAPGSVVTCWDGYKLTQQGKAVYTLAVSAFASGLAGLIAATALLFAAPIIADIALEFGPPEMFLLAVFALTIIPAVKDASLSKGLLAGLFGLLIATVGNDPQLSRPRATFGVTILQSGFDYIVILIGLFVLTEMIRLAMRGSIIGGDGDGNTAGGYDQVVDGVRAVLSRPVDFLRATFIGTFVGSLPGAGADVANFVSYNEAQRWSSDEKAEQYGTGIIEGVIAADSSNNATQGGALMPTLTLGIPGSGSTAALIGALAIHGLNPGPGLFERSGPIVYAMIFSLFIGNLLIIVYGLSGSRYFGKVAYIPIRYIIPVVTVLSVIGAFAVRNSGFDLLIMLAAGILGILFVKYDYPLVSPVLGVIVGNIAETGFTRGWLLNGQNWVAFLTSSEISIGLTLLIVLSLGVTAVKNHA</sequence>
<feature type="transmembrane region" description="Helical" evidence="1">
    <location>
        <begin position="206"/>
        <end position="227"/>
    </location>
</feature>